<sequence>MLTLYIARHGQTEWNIEKRMQGWEDSKLTTLGLANAEALGEKLRDIPFQAAYVSTSGRAVDSAMAILKNRSIPIIKDDIFKEISLGSWEGKTFDDIKRNDPEMLDAYFQAPERYIPNEGGESFRQFEERVRRALGQIARKHREGNILLVTHSVFILMLLNIFKKRPIDDLWNSSYVHDTALAVAAIKENGDAVILKEGDGEHRMKQAGAAW</sequence>
<evidence type="ECO:0000313" key="6">
    <source>
        <dbReference type="EMBL" id="MEC0487024.1"/>
    </source>
</evidence>
<dbReference type="EMBL" id="LECW02000036">
    <property type="protein sequence ID" value="KRT91412.1"/>
    <property type="molecule type" value="Genomic_DNA"/>
</dbReference>
<keyword evidence="8" id="KW-1185">Reference proteome</keyword>
<keyword evidence="6" id="KW-0378">Hydrolase</keyword>
<reference evidence="5 7" key="1">
    <citation type="journal article" date="2015" name="Int. J. Syst. Evol. Microbiol.">
        <title>Bacillus glycinifermentans sp. nov., isolated from fermented soybean paste.</title>
        <authorList>
            <person name="Kim S.J."/>
            <person name="Dunlap C.A."/>
            <person name="Kwon S.W."/>
            <person name="Rooney A.P."/>
        </authorList>
    </citation>
    <scope>NUCLEOTIDE SEQUENCE [LARGE SCALE GENOMIC DNA]</scope>
    <source>
        <strain evidence="5 7">GO-13</strain>
    </source>
</reference>
<dbReference type="InterPro" id="IPR029033">
    <property type="entry name" value="His_PPase_superfam"/>
</dbReference>
<feature type="active site" description="Proton donor/acceptor" evidence="3">
    <location>
        <position position="82"/>
    </location>
</feature>
<evidence type="ECO:0000256" key="4">
    <source>
        <dbReference type="PIRSR" id="PIRSR613078-2"/>
    </source>
</evidence>
<dbReference type="Proteomes" id="UP000036168">
    <property type="component" value="Unassembled WGS sequence"/>
</dbReference>
<evidence type="ECO:0000313" key="7">
    <source>
        <dbReference type="Proteomes" id="UP000036168"/>
    </source>
</evidence>
<dbReference type="OrthoDB" id="9782128at2"/>
<evidence type="ECO:0000313" key="5">
    <source>
        <dbReference type="EMBL" id="KRT91412.1"/>
    </source>
</evidence>
<keyword evidence="2" id="KW-0413">Isomerase</keyword>
<dbReference type="PANTHER" id="PTHR48100:SF1">
    <property type="entry name" value="HISTIDINE PHOSPHATASE FAMILY PROTEIN-RELATED"/>
    <property type="match status" value="1"/>
</dbReference>
<evidence type="ECO:0000256" key="1">
    <source>
        <dbReference type="ARBA" id="ARBA00023152"/>
    </source>
</evidence>
<reference evidence="5" key="2">
    <citation type="submission" date="2015-10" db="EMBL/GenBank/DDBJ databases">
        <authorList>
            <person name="Gilbert D.G."/>
        </authorList>
    </citation>
    <scope>NUCLEOTIDE SEQUENCE</scope>
    <source>
        <strain evidence="5">GO-13</strain>
    </source>
</reference>
<evidence type="ECO:0000256" key="2">
    <source>
        <dbReference type="ARBA" id="ARBA00023235"/>
    </source>
</evidence>
<feature type="binding site" evidence="4">
    <location>
        <position position="58"/>
    </location>
    <ligand>
        <name>substrate</name>
    </ligand>
</feature>
<dbReference type="AlphaFoldDB" id="A0A0T6BLK2"/>
<evidence type="ECO:0000256" key="3">
    <source>
        <dbReference type="PIRSR" id="PIRSR613078-1"/>
    </source>
</evidence>
<dbReference type="InterPro" id="IPR001345">
    <property type="entry name" value="PG/BPGM_mutase_AS"/>
</dbReference>
<feature type="binding site" evidence="4">
    <location>
        <begin position="8"/>
        <end position="15"/>
    </location>
    <ligand>
        <name>substrate</name>
    </ligand>
</feature>
<dbReference type="InterPro" id="IPR013078">
    <property type="entry name" value="His_Pase_superF_clade-1"/>
</dbReference>
<proteinExistence type="predicted"/>
<gene>
    <name evidence="5" type="ORF">AB447_223465</name>
    <name evidence="6" type="ORF">P8828_19915</name>
</gene>
<protein>
    <submittedName>
        <fullName evidence="5 6">Phosphatase</fullName>
        <ecNumber evidence="6">3.1.3.-</ecNumber>
    </submittedName>
</protein>
<dbReference type="STRING" id="1664069.BGLY_1411"/>
<reference evidence="6 8" key="3">
    <citation type="submission" date="2023-03" db="EMBL/GenBank/DDBJ databases">
        <title>Agriculturally important microbes genome sequencing.</title>
        <authorList>
            <person name="Dunlap C."/>
        </authorList>
    </citation>
    <scope>NUCLEOTIDE SEQUENCE [LARGE SCALE GENOMIC DNA]</scope>
    <source>
        <strain evidence="6 8">CBP-3203</strain>
    </source>
</reference>
<dbReference type="Pfam" id="PF00300">
    <property type="entry name" value="His_Phos_1"/>
    <property type="match status" value="1"/>
</dbReference>
<evidence type="ECO:0000313" key="8">
    <source>
        <dbReference type="Proteomes" id="UP001341297"/>
    </source>
</evidence>
<dbReference type="SUPFAM" id="SSF53254">
    <property type="entry name" value="Phosphoglycerate mutase-like"/>
    <property type="match status" value="1"/>
</dbReference>
<dbReference type="CDD" id="cd07067">
    <property type="entry name" value="HP_PGM_like"/>
    <property type="match status" value="1"/>
</dbReference>
<dbReference type="GO" id="GO:0016791">
    <property type="term" value="F:phosphatase activity"/>
    <property type="evidence" value="ECO:0007669"/>
    <property type="project" value="TreeGrafter"/>
</dbReference>
<dbReference type="EC" id="3.1.3.-" evidence="6"/>
<dbReference type="Gene3D" id="3.40.50.1240">
    <property type="entry name" value="Phosphoglycerate mutase-like"/>
    <property type="match status" value="1"/>
</dbReference>
<name>A0A0T6BLK2_9BACI</name>
<dbReference type="PANTHER" id="PTHR48100">
    <property type="entry name" value="BROAD-SPECIFICITY PHOSPHATASE YOR283W-RELATED"/>
    <property type="match status" value="1"/>
</dbReference>
<dbReference type="Proteomes" id="UP001341297">
    <property type="component" value="Unassembled WGS sequence"/>
</dbReference>
<dbReference type="PROSITE" id="PS00175">
    <property type="entry name" value="PG_MUTASE"/>
    <property type="match status" value="1"/>
</dbReference>
<accession>A0A0T6BLK2</accession>
<feature type="active site" description="Tele-phosphohistidine intermediate" evidence="3">
    <location>
        <position position="9"/>
    </location>
</feature>
<organism evidence="5 7">
    <name type="scientific">Bacillus glycinifermentans</name>
    <dbReference type="NCBI Taxonomy" id="1664069"/>
    <lineage>
        <taxon>Bacteria</taxon>
        <taxon>Bacillati</taxon>
        <taxon>Bacillota</taxon>
        <taxon>Bacilli</taxon>
        <taxon>Bacillales</taxon>
        <taxon>Bacillaceae</taxon>
        <taxon>Bacillus</taxon>
    </lineage>
</organism>
<dbReference type="GO" id="GO:0005737">
    <property type="term" value="C:cytoplasm"/>
    <property type="evidence" value="ECO:0007669"/>
    <property type="project" value="TreeGrafter"/>
</dbReference>
<keyword evidence="1" id="KW-0324">Glycolysis</keyword>
<dbReference type="RefSeq" id="WP_057957697.1">
    <property type="nucleotide sequence ID" value="NZ_CP095476.1"/>
</dbReference>
<dbReference type="EMBL" id="JARRTL010000026">
    <property type="protein sequence ID" value="MEC0487024.1"/>
    <property type="molecule type" value="Genomic_DNA"/>
</dbReference>
<dbReference type="InterPro" id="IPR050275">
    <property type="entry name" value="PGM_Phosphatase"/>
</dbReference>
<comment type="caution">
    <text evidence="5">The sequence shown here is derived from an EMBL/GenBank/DDBJ whole genome shotgun (WGS) entry which is preliminary data.</text>
</comment>
<dbReference type="SMART" id="SM00855">
    <property type="entry name" value="PGAM"/>
    <property type="match status" value="1"/>
</dbReference>